<dbReference type="AlphaFoldDB" id="A0A318D2X9"/>
<dbReference type="GO" id="GO:0046872">
    <property type="term" value="F:metal ion binding"/>
    <property type="evidence" value="ECO:0007669"/>
    <property type="project" value="UniProtKB-KW"/>
</dbReference>
<proteinExistence type="inferred from homology"/>
<dbReference type="InterPro" id="IPR050659">
    <property type="entry name" value="Peptidase_M24B"/>
</dbReference>
<keyword evidence="3" id="KW-0378">Hydrolase</keyword>
<keyword evidence="2 5" id="KW-0479">Metal-binding</keyword>
<accession>A0A318D2X9</accession>
<reference evidence="8 9" key="1">
    <citation type="submission" date="2018-05" db="EMBL/GenBank/DDBJ databases">
        <title>Kangiella spongicola genome sequence.</title>
        <authorList>
            <person name="Maclea K.S."/>
            <person name="Goen A.E."/>
            <person name="Kelley C."/>
            <person name="Underriner A."/>
            <person name="Silverwood T."/>
            <person name="Trachtenberg A.M."/>
        </authorList>
    </citation>
    <scope>NUCLEOTIDE SEQUENCE [LARGE SCALE GENOMIC DNA]</scope>
    <source>
        <strain evidence="8 9">ATCC BAA-2076</strain>
    </source>
</reference>
<evidence type="ECO:0000256" key="1">
    <source>
        <dbReference type="ARBA" id="ARBA00022670"/>
    </source>
</evidence>
<dbReference type="PANTHER" id="PTHR46112:SF3">
    <property type="entry name" value="AMINOPEPTIDASE YPDF"/>
    <property type="match status" value="1"/>
</dbReference>
<dbReference type="PROSITE" id="PS00491">
    <property type="entry name" value="PROLINE_PEPTIDASE"/>
    <property type="match status" value="1"/>
</dbReference>
<evidence type="ECO:0000256" key="3">
    <source>
        <dbReference type="ARBA" id="ARBA00022801"/>
    </source>
</evidence>
<protein>
    <submittedName>
        <fullName evidence="8">X-Pro dipeptidase</fullName>
    </submittedName>
</protein>
<dbReference type="RefSeq" id="WP_110198899.1">
    <property type="nucleotide sequence ID" value="NZ_QICH01000001.1"/>
</dbReference>
<organism evidence="8 9">
    <name type="scientific">Kangiella spongicola</name>
    <dbReference type="NCBI Taxonomy" id="796379"/>
    <lineage>
        <taxon>Bacteria</taxon>
        <taxon>Pseudomonadati</taxon>
        <taxon>Pseudomonadota</taxon>
        <taxon>Gammaproteobacteria</taxon>
        <taxon>Kangiellales</taxon>
        <taxon>Kangiellaceae</taxon>
        <taxon>Kangiella</taxon>
    </lineage>
</organism>
<comment type="similarity">
    <text evidence="5">Belongs to the peptidase M24B family.</text>
</comment>
<dbReference type="Pfam" id="PF00557">
    <property type="entry name" value="Peptidase_M24"/>
    <property type="match status" value="1"/>
</dbReference>
<dbReference type="GO" id="GO:0006508">
    <property type="term" value="P:proteolysis"/>
    <property type="evidence" value="ECO:0007669"/>
    <property type="project" value="UniProtKB-KW"/>
</dbReference>
<dbReference type="InterPro" id="IPR000994">
    <property type="entry name" value="Pept_M24"/>
</dbReference>
<dbReference type="GO" id="GO:0008237">
    <property type="term" value="F:metallopeptidase activity"/>
    <property type="evidence" value="ECO:0007669"/>
    <property type="project" value="UniProtKB-KW"/>
</dbReference>
<name>A0A318D2X9_9GAMM</name>
<gene>
    <name evidence="8" type="ORF">DL796_00300</name>
</gene>
<dbReference type="InterPro" id="IPR029149">
    <property type="entry name" value="Creatin/AminoP/Spt16_N"/>
</dbReference>
<sequence>MLAPGIGGKTPEQALASLSDMMADVAPITVDEHLSRIEKVQEYMVSKGIDALYLNAGTNLTYFSGLRWYPSERLVGAILPAKGEIQYIAPDFEVGSLNGYMMIEGPMHTWLEHECPYTLVKSVLQGLGLTETATLAVDEASPYFLVDGLKQAMPDVTIISGQPLTSHCRMCKSKHEIALIQRAMDMTLEVHKAAASILKEGISTAEVVSFINEAHKKVGSTGSYFCIVLFGEATSYPHGVKHEQYLKKGDTVLIDTGCKVHGYLSDITRTYVYGEANDLQRTTWQHEKNAQLAAFDKAQIGNNCEDVDEAARSYLTEQGYGPDYNLPGLPHRTGHGIGLEIHEMPYLVRGDKTPLAPGMCFSNEPMLVIPKTLGVRLEDHFYMTDTGPKWFTEPSHSLDNPFGL</sequence>
<dbReference type="InterPro" id="IPR000587">
    <property type="entry name" value="Creatinase_N"/>
</dbReference>
<dbReference type="SUPFAM" id="SSF53092">
    <property type="entry name" value="Creatinase/prolidase N-terminal domain"/>
    <property type="match status" value="1"/>
</dbReference>
<dbReference type="Gene3D" id="3.40.350.10">
    <property type="entry name" value="Creatinase/prolidase N-terminal domain"/>
    <property type="match status" value="1"/>
</dbReference>
<comment type="caution">
    <text evidence="8">The sequence shown here is derived from an EMBL/GenBank/DDBJ whole genome shotgun (WGS) entry which is preliminary data.</text>
</comment>
<dbReference type="InterPro" id="IPR036005">
    <property type="entry name" value="Creatinase/aminopeptidase-like"/>
</dbReference>
<dbReference type="PANTHER" id="PTHR46112">
    <property type="entry name" value="AMINOPEPTIDASE"/>
    <property type="match status" value="1"/>
</dbReference>
<evidence type="ECO:0000259" key="6">
    <source>
        <dbReference type="Pfam" id="PF00557"/>
    </source>
</evidence>
<evidence type="ECO:0000256" key="5">
    <source>
        <dbReference type="RuleBase" id="RU000590"/>
    </source>
</evidence>
<dbReference type="Gene3D" id="3.90.230.10">
    <property type="entry name" value="Creatinase/methionine aminopeptidase superfamily"/>
    <property type="match status" value="1"/>
</dbReference>
<dbReference type="InterPro" id="IPR001131">
    <property type="entry name" value="Peptidase_M24B_aminopep-P_CS"/>
</dbReference>
<dbReference type="EMBL" id="QICH01000001">
    <property type="protein sequence ID" value="PXF63632.1"/>
    <property type="molecule type" value="Genomic_DNA"/>
</dbReference>
<evidence type="ECO:0000313" key="9">
    <source>
        <dbReference type="Proteomes" id="UP000247689"/>
    </source>
</evidence>
<keyword evidence="9" id="KW-1185">Reference proteome</keyword>
<keyword evidence="1" id="KW-0645">Protease</keyword>
<keyword evidence="4" id="KW-0482">Metalloprotease</keyword>
<evidence type="ECO:0000256" key="4">
    <source>
        <dbReference type="ARBA" id="ARBA00023049"/>
    </source>
</evidence>
<evidence type="ECO:0000256" key="2">
    <source>
        <dbReference type="ARBA" id="ARBA00022723"/>
    </source>
</evidence>
<dbReference type="SUPFAM" id="SSF55920">
    <property type="entry name" value="Creatinase/aminopeptidase"/>
    <property type="match status" value="1"/>
</dbReference>
<dbReference type="Proteomes" id="UP000247689">
    <property type="component" value="Unassembled WGS sequence"/>
</dbReference>
<dbReference type="Pfam" id="PF01321">
    <property type="entry name" value="Creatinase_N"/>
    <property type="match status" value="1"/>
</dbReference>
<dbReference type="OrthoDB" id="9803194at2"/>
<feature type="domain" description="Creatinase N-terminal" evidence="7">
    <location>
        <begin position="36"/>
        <end position="171"/>
    </location>
</feature>
<feature type="domain" description="Peptidase M24" evidence="6">
    <location>
        <begin position="179"/>
        <end position="385"/>
    </location>
</feature>
<evidence type="ECO:0000259" key="7">
    <source>
        <dbReference type="Pfam" id="PF01321"/>
    </source>
</evidence>
<evidence type="ECO:0000313" key="8">
    <source>
        <dbReference type="EMBL" id="PXF63632.1"/>
    </source>
</evidence>